<protein>
    <submittedName>
        <fullName evidence="1">Uncharacterized protein</fullName>
    </submittedName>
</protein>
<dbReference type="Proteomes" id="UP001212997">
    <property type="component" value="Unassembled WGS sequence"/>
</dbReference>
<keyword evidence="2" id="KW-1185">Reference proteome</keyword>
<accession>A0AAD5VC29</accession>
<dbReference type="AlphaFoldDB" id="A0AAD5VC29"/>
<evidence type="ECO:0000313" key="2">
    <source>
        <dbReference type="Proteomes" id="UP001212997"/>
    </source>
</evidence>
<organism evidence="1 2">
    <name type="scientific">Meripilus lineatus</name>
    <dbReference type="NCBI Taxonomy" id="2056292"/>
    <lineage>
        <taxon>Eukaryota</taxon>
        <taxon>Fungi</taxon>
        <taxon>Dikarya</taxon>
        <taxon>Basidiomycota</taxon>
        <taxon>Agaricomycotina</taxon>
        <taxon>Agaricomycetes</taxon>
        <taxon>Polyporales</taxon>
        <taxon>Meripilaceae</taxon>
        <taxon>Meripilus</taxon>
    </lineage>
</organism>
<gene>
    <name evidence="1" type="ORF">NLI96_g771</name>
</gene>
<dbReference type="EMBL" id="JANAWD010000013">
    <property type="protein sequence ID" value="KAJ3491353.1"/>
    <property type="molecule type" value="Genomic_DNA"/>
</dbReference>
<reference evidence="1" key="1">
    <citation type="submission" date="2022-07" db="EMBL/GenBank/DDBJ databases">
        <title>Genome Sequence of Physisporinus lineatus.</title>
        <authorList>
            <person name="Buettner E."/>
        </authorList>
    </citation>
    <scope>NUCLEOTIDE SEQUENCE</scope>
    <source>
        <strain evidence="1">VT162</strain>
    </source>
</reference>
<comment type="caution">
    <text evidence="1">The sequence shown here is derived from an EMBL/GenBank/DDBJ whole genome shotgun (WGS) entry which is preliminary data.</text>
</comment>
<name>A0AAD5VC29_9APHY</name>
<proteinExistence type="predicted"/>
<evidence type="ECO:0000313" key="1">
    <source>
        <dbReference type="EMBL" id="KAJ3491353.1"/>
    </source>
</evidence>
<sequence>MHLTDSKDLNTHLQNPHEVVDSVRIEKKVVRNFQRYVLFRRSQSECTLKEGSAPVLACVMGSKYPFSMSKLLDSLGTELEARFGPSDHTNRMFSFLDSLWWVTSAYSEGGQDRISDRASGRG</sequence>